<evidence type="ECO:0000313" key="1">
    <source>
        <dbReference type="EMBL" id="VXC99339.1"/>
    </source>
</evidence>
<name>A0A654D917_SPHMU</name>
<sequence length="53" mass="5974">MKWFILILMISATYSDARPKVEIKANIAKPLEELVPKLDSLAGKLTDLSNKMQ</sequence>
<evidence type="ECO:0000313" key="2">
    <source>
        <dbReference type="Proteomes" id="UP000432350"/>
    </source>
</evidence>
<dbReference type="Proteomes" id="UP000432350">
    <property type="component" value="Unassembled WGS sequence"/>
</dbReference>
<organism evidence="1 2">
    <name type="scientific">Sphingobacterium multivorum</name>
    <dbReference type="NCBI Taxonomy" id="28454"/>
    <lineage>
        <taxon>Bacteria</taxon>
        <taxon>Pseudomonadati</taxon>
        <taxon>Bacteroidota</taxon>
        <taxon>Sphingobacteriia</taxon>
        <taxon>Sphingobacteriales</taxon>
        <taxon>Sphingobacteriaceae</taxon>
        <taxon>Sphingobacterium</taxon>
    </lineage>
</organism>
<reference evidence="1 2" key="1">
    <citation type="submission" date="2019-10" db="EMBL/GenBank/DDBJ databases">
        <authorList>
            <person name="Karimi E."/>
        </authorList>
    </citation>
    <scope>NUCLEOTIDE SEQUENCE [LARGE SCALE GENOMIC DNA]</scope>
    <source>
        <strain evidence="1">Sphingobacterium sp. 8BC</strain>
    </source>
</reference>
<dbReference type="AlphaFoldDB" id="A0A654D917"/>
<dbReference type="EMBL" id="CABWMV010000024">
    <property type="protein sequence ID" value="VXC99339.1"/>
    <property type="molecule type" value="Genomic_DNA"/>
</dbReference>
<protein>
    <submittedName>
        <fullName evidence="1">Uncharacterized protein</fullName>
    </submittedName>
</protein>
<accession>A0A654D917</accession>
<proteinExistence type="predicted"/>
<gene>
    <name evidence="1" type="ORF">SPHINGO8BC_51451</name>
</gene>